<dbReference type="PATRIC" id="fig|1335048.3.peg.3244"/>
<dbReference type="Proteomes" id="UP000076128">
    <property type="component" value="Chromosome"/>
</dbReference>
<keyword evidence="3" id="KW-1185">Reference proteome</keyword>
<feature type="region of interest" description="Disordered" evidence="1">
    <location>
        <begin position="68"/>
        <end position="113"/>
    </location>
</feature>
<proteinExistence type="predicted"/>
<evidence type="ECO:0000313" key="3">
    <source>
        <dbReference type="Proteomes" id="UP000076128"/>
    </source>
</evidence>
<name>A0A159Z564_9RHOB</name>
<dbReference type="NCBIfam" id="TIGR02300">
    <property type="entry name" value="FYDLN_acid"/>
    <property type="match status" value="1"/>
</dbReference>
<dbReference type="OrthoDB" id="9815689at2"/>
<dbReference type="KEGG" id="daa:AKL17_3124"/>
<reference evidence="2 3" key="1">
    <citation type="submission" date="2015-09" db="EMBL/GenBank/DDBJ databases">
        <title>Complete genome sequence of Defluviimonas alba cai42t isolated from an oilfield in Xinjiang.</title>
        <authorList>
            <person name="Geng S."/>
            <person name="Pan X."/>
            <person name="Wu X."/>
        </authorList>
    </citation>
    <scope>NUCLEOTIDE SEQUENCE [LARGE SCALE GENOMIC DNA]</scope>
    <source>
        <strain evidence="3">cai42</strain>
    </source>
</reference>
<protein>
    <recommendedName>
        <fullName evidence="4">TIGR02300 family protein</fullName>
    </recommendedName>
</protein>
<evidence type="ECO:0000256" key="1">
    <source>
        <dbReference type="SAM" id="MobiDB-lite"/>
    </source>
</evidence>
<dbReference type="Pfam" id="PF09538">
    <property type="entry name" value="FYDLN_acid"/>
    <property type="match status" value="1"/>
</dbReference>
<accession>A0A159Z564</accession>
<evidence type="ECO:0000313" key="2">
    <source>
        <dbReference type="EMBL" id="AMY70356.1"/>
    </source>
</evidence>
<gene>
    <name evidence="2" type="ORF">AKL17_3124</name>
</gene>
<organism evidence="2 3">
    <name type="scientific">Frigidibacter mobilis</name>
    <dbReference type="NCBI Taxonomy" id="1335048"/>
    <lineage>
        <taxon>Bacteria</taxon>
        <taxon>Pseudomonadati</taxon>
        <taxon>Pseudomonadota</taxon>
        <taxon>Alphaproteobacteria</taxon>
        <taxon>Rhodobacterales</taxon>
        <taxon>Paracoccaceae</taxon>
        <taxon>Frigidibacter</taxon>
    </lineage>
</organism>
<dbReference type="InterPro" id="IPR012644">
    <property type="entry name" value="CHP02300_FYDLN_acid"/>
</dbReference>
<dbReference type="AlphaFoldDB" id="A0A159Z564"/>
<sequence length="113" mass="12687">MPKEEWGVKRLCPHCASRFYDLQRDPMTCPECGHTFTADSLIVGRGRSMIAEKAAVRDRDRVRAAESDDLVDEEVLEDETADVDLDDDLLEDDEDDNVSLDEIADVAGNEDEV</sequence>
<dbReference type="STRING" id="1335048.AKL17_3124"/>
<dbReference type="RefSeq" id="WP_066814900.1">
    <property type="nucleotide sequence ID" value="NZ_CP012661.1"/>
</dbReference>
<evidence type="ECO:0008006" key="4">
    <source>
        <dbReference type="Google" id="ProtNLM"/>
    </source>
</evidence>
<dbReference type="EMBL" id="CP012661">
    <property type="protein sequence ID" value="AMY70356.1"/>
    <property type="molecule type" value="Genomic_DNA"/>
</dbReference>
<dbReference type="SUPFAM" id="SSF57783">
    <property type="entry name" value="Zinc beta-ribbon"/>
    <property type="match status" value="1"/>
</dbReference>